<keyword evidence="2 5" id="KW-0863">Zinc-finger</keyword>
<accession>A0AAJ7NC66</accession>
<evidence type="ECO:0000256" key="5">
    <source>
        <dbReference type="PROSITE-ProRule" id="PRU00309"/>
    </source>
</evidence>
<feature type="domain" description="THAP-type" evidence="7">
    <location>
        <begin position="1"/>
        <end position="78"/>
    </location>
</feature>
<evidence type="ECO:0000256" key="1">
    <source>
        <dbReference type="ARBA" id="ARBA00022723"/>
    </source>
</evidence>
<organism evidence="8 9">
    <name type="scientific">Ceratina calcarata</name>
    <dbReference type="NCBI Taxonomy" id="156304"/>
    <lineage>
        <taxon>Eukaryota</taxon>
        <taxon>Metazoa</taxon>
        <taxon>Ecdysozoa</taxon>
        <taxon>Arthropoda</taxon>
        <taxon>Hexapoda</taxon>
        <taxon>Insecta</taxon>
        <taxon>Pterygota</taxon>
        <taxon>Neoptera</taxon>
        <taxon>Endopterygota</taxon>
        <taxon>Hymenoptera</taxon>
        <taxon>Apocrita</taxon>
        <taxon>Aculeata</taxon>
        <taxon>Apoidea</taxon>
        <taxon>Anthophila</taxon>
        <taxon>Apidae</taxon>
        <taxon>Ceratina</taxon>
        <taxon>Zadontomerus</taxon>
    </lineage>
</organism>
<evidence type="ECO:0000256" key="6">
    <source>
        <dbReference type="SAM" id="MobiDB-lite"/>
    </source>
</evidence>
<dbReference type="SMART" id="SM00980">
    <property type="entry name" value="THAP"/>
    <property type="match status" value="1"/>
</dbReference>
<evidence type="ECO:0000256" key="3">
    <source>
        <dbReference type="ARBA" id="ARBA00022833"/>
    </source>
</evidence>
<reference evidence="9" key="1">
    <citation type="submission" date="2025-08" db="UniProtKB">
        <authorList>
            <consortium name="RefSeq"/>
        </authorList>
    </citation>
    <scope>IDENTIFICATION</scope>
    <source>
        <tissue evidence="9">Whole body</tissue>
    </source>
</reference>
<dbReference type="AlphaFoldDB" id="A0AAJ7NC66"/>
<protein>
    <submittedName>
        <fullName evidence="9">Uncharacterized protein LOC108629699</fullName>
    </submittedName>
</protein>
<feature type="compositionally biased region" description="Basic and acidic residues" evidence="6">
    <location>
        <begin position="100"/>
        <end position="113"/>
    </location>
</feature>
<evidence type="ECO:0000313" key="9">
    <source>
        <dbReference type="RefSeq" id="XP_017888021.1"/>
    </source>
</evidence>
<name>A0AAJ7NC66_9HYME</name>
<keyword evidence="3" id="KW-0862">Zinc</keyword>
<dbReference type="Proteomes" id="UP000694925">
    <property type="component" value="Unplaced"/>
</dbReference>
<dbReference type="Pfam" id="PF05485">
    <property type="entry name" value="THAP"/>
    <property type="match status" value="1"/>
</dbReference>
<dbReference type="GeneID" id="108629699"/>
<evidence type="ECO:0000256" key="2">
    <source>
        <dbReference type="ARBA" id="ARBA00022771"/>
    </source>
</evidence>
<evidence type="ECO:0000313" key="8">
    <source>
        <dbReference type="Proteomes" id="UP000694925"/>
    </source>
</evidence>
<dbReference type="GO" id="GO:0003677">
    <property type="term" value="F:DNA binding"/>
    <property type="evidence" value="ECO:0007669"/>
    <property type="project" value="UniProtKB-UniRule"/>
</dbReference>
<keyword evidence="1" id="KW-0479">Metal-binding</keyword>
<proteinExistence type="predicted"/>
<dbReference type="KEGG" id="ccal:108629699"/>
<keyword evidence="8" id="KW-1185">Reference proteome</keyword>
<gene>
    <name evidence="9" type="primary">LOC108629699</name>
</gene>
<feature type="region of interest" description="Disordered" evidence="6">
    <location>
        <begin position="86"/>
        <end position="113"/>
    </location>
</feature>
<dbReference type="InterPro" id="IPR006612">
    <property type="entry name" value="THAP_Znf"/>
</dbReference>
<dbReference type="RefSeq" id="XP_017888021.1">
    <property type="nucleotide sequence ID" value="XM_018032532.2"/>
</dbReference>
<dbReference type="SUPFAM" id="SSF57716">
    <property type="entry name" value="Glucocorticoid receptor-like (DNA-binding domain)"/>
    <property type="match status" value="1"/>
</dbReference>
<keyword evidence="4 5" id="KW-0238">DNA-binding</keyword>
<dbReference type="PROSITE" id="PS50950">
    <property type="entry name" value="ZF_THAP"/>
    <property type="match status" value="1"/>
</dbReference>
<evidence type="ECO:0000256" key="4">
    <source>
        <dbReference type="ARBA" id="ARBA00023125"/>
    </source>
</evidence>
<dbReference type="GO" id="GO:0008270">
    <property type="term" value="F:zinc ion binding"/>
    <property type="evidence" value="ECO:0007669"/>
    <property type="project" value="UniProtKB-KW"/>
</dbReference>
<dbReference type="SMART" id="SM00692">
    <property type="entry name" value="DM3"/>
    <property type="match status" value="1"/>
</dbReference>
<sequence length="113" mass="12789">MDHRKCAVTNCKFSTLKNIKLRAFPNIKTDKERCLKWIAACGNPKLQRVRHCAICDNHFENKYKLSKHLSRTAVPTLYLPEPIDVAGLENQPGPSIVDGDNDKPMDVDNGKEI</sequence>
<evidence type="ECO:0000259" key="7">
    <source>
        <dbReference type="PROSITE" id="PS50950"/>
    </source>
</evidence>